<evidence type="ECO:0000313" key="3">
    <source>
        <dbReference type="Proteomes" id="UP000192602"/>
    </source>
</evidence>
<protein>
    <submittedName>
        <fullName evidence="2">Haem-binding domain-containing protein</fullName>
    </submittedName>
</protein>
<accession>A0A1W1WQS5</accession>
<gene>
    <name evidence="2" type="ORF">SAMN05660197_0319</name>
</gene>
<organism evidence="2 3">
    <name type="scientific">Nitratiruptor tergarcus DSM 16512</name>
    <dbReference type="NCBI Taxonomy" id="1069081"/>
    <lineage>
        <taxon>Bacteria</taxon>
        <taxon>Pseudomonadati</taxon>
        <taxon>Campylobacterota</taxon>
        <taxon>Epsilonproteobacteria</taxon>
        <taxon>Nautiliales</taxon>
        <taxon>Nitratiruptoraceae</taxon>
        <taxon>Nitratiruptor</taxon>
    </lineage>
</organism>
<proteinExistence type="predicted"/>
<sequence length="151" mass="17651">MKSFLMYLGAVAVIIGLLQFIPTYEKSNPPTDPQKEIQAPKEVMAIFKRSCYDCHSNETKWPWYANVAPMSWAVRRDVIEGRKALNFSTWNDYSDEKKQELKKQIFRSVILAMPLPQYLWLHPEAKLSSKDKETIRNWASDGKGYIDYDVR</sequence>
<dbReference type="OrthoDB" id="196738at2"/>
<dbReference type="AlphaFoldDB" id="A0A1W1WQS5"/>
<dbReference type="STRING" id="1069081.SAMN05660197_0319"/>
<dbReference type="Proteomes" id="UP000192602">
    <property type="component" value="Unassembled WGS sequence"/>
</dbReference>
<name>A0A1W1WQS5_9BACT</name>
<dbReference type="InterPro" id="IPR025992">
    <property type="entry name" value="Haem-bd"/>
</dbReference>
<evidence type="ECO:0000313" key="2">
    <source>
        <dbReference type="EMBL" id="SMC08562.1"/>
    </source>
</evidence>
<reference evidence="3" key="1">
    <citation type="submission" date="2017-04" db="EMBL/GenBank/DDBJ databases">
        <authorList>
            <person name="Varghese N."/>
            <person name="Submissions S."/>
        </authorList>
    </citation>
    <scope>NUCLEOTIDE SEQUENCE [LARGE SCALE GENOMIC DNA]</scope>
    <source>
        <strain evidence="3">DSM 16512</strain>
    </source>
</reference>
<evidence type="ECO:0000259" key="1">
    <source>
        <dbReference type="SMART" id="SM01235"/>
    </source>
</evidence>
<dbReference type="EMBL" id="FWWZ01000001">
    <property type="protein sequence ID" value="SMC08562.1"/>
    <property type="molecule type" value="Genomic_DNA"/>
</dbReference>
<dbReference type="RefSeq" id="WP_084274837.1">
    <property type="nucleotide sequence ID" value="NZ_AP026671.1"/>
</dbReference>
<feature type="domain" description="Haem-binding" evidence="1">
    <location>
        <begin position="12"/>
        <end position="143"/>
    </location>
</feature>
<keyword evidence="3" id="KW-1185">Reference proteome</keyword>
<dbReference type="Pfam" id="PF14376">
    <property type="entry name" value="Haem_bd"/>
    <property type="match status" value="1"/>
</dbReference>
<dbReference type="SMART" id="SM01235">
    <property type="entry name" value="Haem_bd"/>
    <property type="match status" value="1"/>
</dbReference>